<evidence type="ECO:0000313" key="3">
    <source>
        <dbReference type="Proteomes" id="UP000299102"/>
    </source>
</evidence>
<accession>A0A4C1WJI8</accession>
<keyword evidence="3" id="KW-1185">Reference proteome</keyword>
<gene>
    <name evidence="2" type="ORF">EVAR_98007_1</name>
</gene>
<protein>
    <submittedName>
        <fullName evidence="2">Uncharacterized protein</fullName>
    </submittedName>
</protein>
<feature type="signal peptide" evidence="1">
    <location>
        <begin position="1"/>
        <end position="18"/>
    </location>
</feature>
<dbReference type="Proteomes" id="UP000299102">
    <property type="component" value="Unassembled WGS sequence"/>
</dbReference>
<sequence length="155" mass="17278">MDFMLNLVKAILVECTSCGPGCCYSADGNEWQQGSSAQWIDLKGWKLKLLRTKRRECGGYGDNDTATNYERELLASDALFRLVSESSGGPFSFHHRVLLSISTLLPPLVQYHSIIIICPLLIQEAGNAQVTPLDLRMFKVGVTVYSLMDCLLIYL</sequence>
<evidence type="ECO:0000256" key="1">
    <source>
        <dbReference type="SAM" id="SignalP"/>
    </source>
</evidence>
<evidence type="ECO:0000313" key="2">
    <source>
        <dbReference type="EMBL" id="GBP51183.1"/>
    </source>
</evidence>
<proteinExistence type="predicted"/>
<keyword evidence="1" id="KW-0732">Signal</keyword>
<dbReference type="AlphaFoldDB" id="A0A4C1WJI8"/>
<dbReference type="EMBL" id="BGZK01000576">
    <property type="protein sequence ID" value="GBP51183.1"/>
    <property type="molecule type" value="Genomic_DNA"/>
</dbReference>
<comment type="caution">
    <text evidence="2">The sequence shown here is derived from an EMBL/GenBank/DDBJ whole genome shotgun (WGS) entry which is preliminary data.</text>
</comment>
<feature type="chain" id="PRO_5020039506" evidence="1">
    <location>
        <begin position="19"/>
        <end position="155"/>
    </location>
</feature>
<reference evidence="2 3" key="1">
    <citation type="journal article" date="2019" name="Commun. Biol.">
        <title>The bagworm genome reveals a unique fibroin gene that provides high tensile strength.</title>
        <authorList>
            <person name="Kono N."/>
            <person name="Nakamura H."/>
            <person name="Ohtoshi R."/>
            <person name="Tomita M."/>
            <person name="Numata K."/>
            <person name="Arakawa K."/>
        </authorList>
    </citation>
    <scope>NUCLEOTIDE SEQUENCE [LARGE SCALE GENOMIC DNA]</scope>
</reference>
<organism evidence="2 3">
    <name type="scientific">Eumeta variegata</name>
    <name type="common">Bagworm moth</name>
    <name type="synonym">Eumeta japonica</name>
    <dbReference type="NCBI Taxonomy" id="151549"/>
    <lineage>
        <taxon>Eukaryota</taxon>
        <taxon>Metazoa</taxon>
        <taxon>Ecdysozoa</taxon>
        <taxon>Arthropoda</taxon>
        <taxon>Hexapoda</taxon>
        <taxon>Insecta</taxon>
        <taxon>Pterygota</taxon>
        <taxon>Neoptera</taxon>
        <taxon>Endopterygota</taxon>
        <taxon>Lepidoptera</taxon>
        <taxon>Glossata</taxon>
        <taxon>Ditrysia</taxon>
        <taxon>Tineoidea</taxon>
        <taxon>Psychidae</taxon>
        <taxon>Oiketicinae</taxon>
        <taxon>Eumeta</taxon>
    </lineage>
</organism>
<name>A0A4C1WJI8_EUMVA</name>